<keyword evidence="11" id="KW-0732">Signal</keyword>
<dbReference type="Gene3D" id="2.60.40.10">
    <property type="entry name" value="Immunoglobulins"/>
    <property type="match status" value="2"/>
</dbReference>
<comment type="subcellular location">
    <subcellularLocation>
        <location evidence="3">Cell projection</location>
        <location evidence="3">Axon</location>
    </subcellularLocation>
    <subcellularLocation>
        <location evidence="1">Cell projection</location>
        <location evidence="1">Dendrite</location>
    </subcellularLocation>
    <subcellularLocation>
        <location evidence="2">Membrane</location>
        <topology evidence="2">Single-pass type I membrane protein</topology>
    </subcellularLocation>
</comment>
<dbReference type="PANTHER" id="PTHR11973:SF2">
    <property type="entry name" value="CD166 ANTIGEN"/>
    <property type="match status" value="1"/>
</dbReference>
<dbReference type="Proteomes" id="UP000694871">
    <property type="component" value="Unplaced"/>
</dbReference>
<feature type="transmembrane region" description="Helical" evidence="10">
    <location>
        <begin position="223"/>
        <end position="245"/>
    </location>
</feature>
<keyword evidence="6 10" id="KW-1133">Transmembrane helix</keyword>
<dbReference type="InterPro" id="IPR007110">
    <property type="entry name" value="Ig-like_dom"/>
</dbReference>
<dbReference type="GeneID" id="107121589"/>
<reference evidence="14" key="1">
    <citation type="submission" date="2025-08" db="UniProtKB">
        <authorList>
            <consortium name="RefSeq"/>
        </authorList>
    </citation>
    <scope>IDENTIFICATION</scope>
</reference>
<accession>A0ABM1L224</accession>
<evidence type="ECO:0000256" key="7">
    <source>
        <dbReference type="ARBA" id="ARBA00023180"/>
    </source>
</evidence>
<feature type="signal peptide" evidence="11">
    <location>
        <begin position="1"/>
        <end position="24"/>
    </location>
</feature>
<feature type="region of interest" description="Disordered" evidence="9">
    <location>
        <begin position="256"/>
        <end position="278"/>
    </location>
</feature>
<evidence type="ECO:0000256" key="5">
    <source>
        <dbReference type="ARBA" id="ARBA00022889"/>
    </source>
</evidence>
<keyword evidence="10" id="KW-0472">Membrane</keyword>
<name>A0ABM1L224_GEKJA</name>
<evidence type="ECO:0000256" key="1">
    <source>
        <dbReference type="ARBA" id="ARBA00004279"/>
    </source>
</evidence>
<dbReference type="CDD" id="cd00096">
    <property type="entry name" value="Ig"/>
    <property type="match status" value="2"/>
</dbReference>
<feature type="domain" description="Ig-like" evidence="12">
    <location>
        <begin position="111"/>
        <end position="191"/>
    </location>
</feature>
<evidence type="ECO:0000256" key="8">
    <source>
        <dbReference type="ARBA" id="ARBA00023273"/>
    </source>
</evidence>
<organism evidence="13 14">
    <name type="scientific">Gekko japonicus</name>
    <name type="common">Schlegel's Japanese gecko</name>
    <dbReference type="NCBI Taxonomy" id="146911"/>
    <lineage>
        <taxon>Eukaryota</taxon>
        <taxon>Metazoa</taxon>
        <taxon>Chordata</taxon>
        <taxon>Craniata</taxon>
        <taxon>Vertebrata</taxon>
        <taxon>Euteleostomi</taxon>
        <taxon>Lepidosauria</taxon>
        <taxon>Squamata</taxon>
        <taxon>Bifurcata</taxon>
        <taxon>Gekkota</taxon>
        <taxon>Gekkonidae</taxon>
        <taxon>Gekkoninae</taxon>
        <taxon>Gekko</taxon>
    </lineage>
</organism>
<evidence type="ECO:0000313" key="14">
    <source>
        <dbReference type="RefSeq" id="XP_015280011.1"/>
    </source>
</evidence>
<dbReference type="RefSeq" id="XP_015280011.1">
    <property type="nucleotide sequence ID" value="XM_015424525.1"/>
</dbReference>
<sequence length="278" mass="30638">MVSITTLLQLILEVLQMMISSTAALNLDLSLIPSGTVIKQIGEALPVSCTVSSSRNATLFWLKDNTRMRSSPSFSNLQYKDAGNYICETTLQEVEGLKKRQTLTLVVEGRPQIKMSKKTSSDGTFKTISCHVEGYPKPAVQWTATGIGTLNNKTEETKYVNGKFSSKIIIAPEENVTLTCTAENQLERTITSLNVSAINIPESDEPDERNNDNRENVNDQAKLIVGVVVGLLLTALVAGVAYWLYMKKSKTASKHVDKDLGNLEENKKLEENNHKSEA</sequence>
<evidence type="ECO:0000256" key="10">
    <source>
        <dbReference type="SAM" id="Phobius"/>
    </source>
</evidence>
<evidence type="ECO:0000259" key="12">
    <source>
        <dbReference type="PROSITE" id="PS50835"/>
    </source>
</evidence>
<evidence type="ECO:0000256" key="11">
    <source>
        <dbReference type="SAM" id="SignalP"/>
    </source>
</evidence>
<dbReference type="InterPro" id="IPR051116">
    <property type="entry name" value="Surface_Rcpt/Adhesion_Mol"/>
</dbReference>
<evidence type="ECO:0000313" key="13">
    <source>
        <dbReference type="Proteomes" id="UP000694871"/>
    </source>
</evidence>
<dbReference type="InterPro" id="IPR003599">
    <property type="entry name" value="Ig_sub"/>
</dbReference>
<dbReference type="InterPro" id="IPR036179">
    <property type="entry name" value="Ig-like_dom_sf"/>
</dbReference>
<keyword evidence="8" id="KW-0966">Cell projection</keyword>
<feature type="domain" description="Ig-like" evidence="12">
    <location>
        <begin position="42"/>
        <end position="104"/>
    </location>
</feature>
<gene>
    <name evidence="14" type="primary">ALCAM</name>
</gene>
<keyword evidence="5" id="KW-0130">Cell adhesion</keyword>
<dbReference type="InterPro" id="IPR013783">
    <property type="entry name" value="Ig-like_fold"/>
</dbReference>
<dbReference type="Pfam" id="PF13927">
    <property type="entry name" value="Ig_3"/>
    <property type="match status" value="1"/>
</dbReference>
<proteinExistence type="predicted"/>
<dbReference type="PANTHER" id="PTHR11973">
    <property type="entry name" value="CELL SURFACE GLYCOPROTEIN MUC18-RELATED"/>
    <property type="match status" value="1"/>
</dbReference>
<keyword evidence="4 10" id="KW-0812">Transmembrane</keyword>
<evidence type="ECO:0000256" key="2">
    <source>
        <dbReference type="ARBA" id="ARBA00004479"/>
    </source>
</evidence>
<dbReference type="SMART" id="SM00409">
    <property type="entry name" value="IG"/>
    <property type="match status" value="1"/>
</dbReference>
<protein>
    <submittedName>
        <fullName evidence="14">CD166 antigen</fullName>
    </submittedName>
</protein>
<feature type="chain" id="PRO_5045902630" evidence="11">
    <location>
        <begin position="25"/>
        <end position="278"/>
    </location>
</feature>
<evidence type="ECO:0000256" key="9">
    <source>
        <dbReference type="SAM" id="MobiDB-lite"/>
    </source>
</evidence>
<keyword evidence="7" id="KW-0325">Glycoprotein</keyword>
<evidence type="ECO:0000256" key="4">
    <source>
        <dbReference type="ARBA" id="ARBA00022692"/>
    </source>
</evidence>
<keyword evidence="13" id="KW-1185">Reference proteome</keyword>
<dbReference type="PROSITE" id="PS50835">
    <property type="entry name" value="IG_LIKE"/>
    <property type="match status" value="2"/>
</dbReference>
<dbReference type="Pfam" id="PF13895">
    <property type="entry name" value="Ig_2"/>
    <property type="match status" value="1"/>
</dbReference>
<evidence type="ECO:0000256" key="3">
    <source>
        <dbReference type="ARBA" id="ARBA00004489"/>
    </source>
</evidence>
<evidence type="ECO:0000256" key="6">
    <source>
        <dbReference type="ARBA" id="ARBA00022989"/>
    </source>
</evidence>
<dbReference type="SUPFAM" id="SSF48726">
    <property type="entry name" value="Immunoglobulin"/>
    <property type="match status" value="1"/>
</dbReference>